<protein>
    <submittedName>
        <fullName evidence="1">Uncharacterized protein</fullName>
    </submittedName>
</protein>
<proteinExistence type="predicted"/>
<organism evidence="1 2">
    <name type="scientific">Ascobolus immersus RN42</name>
    <dbReference type="NCBI Taxonomy" id="1160509"/>
    <lineage>
        <taxon>Eukaryota</taxon>
        <taxon>Fungi</taxon>
        <taxon>Dikarya</taxon>
        <taxon>Ascomycota</taxon>
        <taxon>Pezizomycotina</taxon>
        <taxon>Pezizomycetes</taxon>
        <taxon>Pezizales</taxon>
        <taxon>Ascobolaceae</taxon>
        <taxon>Ascobolus</taxon>
    </lineage>
</organism>
<keyword evidence="2" id="KW-1185">Reference proteome</keyword>
<reference evidence="1 2" key="1">
    <citation type="journal article" date="2018" name="Nat. Ecol. Evol.">
        <title>Pezizomycetes genomes reveal the molecular basis of ectomycorrhizal truffle lifestyle.</title>
        <authorList>
            <person name="Murat C."/>
            <person name="Payen T."/>
            <person name="Noel B."/>
            <person name="Kuo A."/>
            <person name="Morin E."/>
            <person name="Chen J."/>
            <person name="Kohler A."/>
            <person name="Krizsan K."/>
            <person name="Balestrini R."/>
            <person name="Da Silva C."/>
            <person name="Montanini B."/>
            <person name="Hainaut M."/>
            <person name="Levati E."/>
            <person name="Barry K.W."/>
            <person name="Belfiori B."/>
            <person name="Cichocki N."/>
            <person name="Clum A."/>
            <person name="Dockter R.B."/>
            <person name="Fauchery L."/>
            <person name="Guy J."/>
            <person name="Iotti M."/>
            <person name="Le Tacon F."/>
            <person name="Lindquist E.A."/>
            <person name="Lipzen A."/>
            <person name="Malagnac F."/>
            <person name="Mello A."/>
            <person name="Molinier V."/>
            <person name="Miyauchi S."/>
            <person name="Poulain J."/>
            <person name="Riccioni C."/>
            <person name="Rubini A."/>
            <person name="Sitrit Y."/>
            <person name="Splivallo R."/>
            <person name="Traeger S."/>
            <person name="Wang M."/>
            <person name="Zifcakova L."/>
            <person name="Wipf D."/>
            <person name="Zambonelli A."/>
            <person name="Paolocci F."/>
            <person name="Nowrousian M."/>
            <person name="Ottonello S."/>
            <person name="Baldrian P."/>
            <person name="Spatafora J.W."/>
            <person name="Henrissat B."/>
            <person name="Nagy L.G."/>
            <person name="Aury J.M."/>
            <person name="Wincker P."/>
            <person name="Grigoriev I.V."/>
            <person name="Bonfante P."/>
            <person name="Martin F.M."/>
        </authorList>
    </citation>
    <scope>NUCLEOTIDE SEQUENCE [LARGE SCALE GENOMIC DNA]</scope>
    <source>
        <strain evidence="1 2">RN42</strain>
    </source>
</reference>
<name>A0A3N4IQP6_ASCIM</name>
<dbReference type="EMBL" id="ML119646">
    <property type="protein sequence ID" value="RPA87747.1"/>
    <property type="molecule type" value="Genomic_DNA"/>
</dbReference>
<evidence type="ECO:0000313" key="2">
    <source>
        <dbReference type="Proteomes" id="UP000275078"/>
    </source>
</evidence>
<sequence length="158" mass="17738">MANSNNFTIQESDSDVDPQELEIRRRRLPIRYEPAPMVVYIPFTTSSHQARAAQLPTADSYANKSFAAAVTISFVDTMVITVHTLLRDVVLCHDIERGPGFSPLETVNLVTLIGVRCSLHLGLRVKAVCGVRHGSRRIAGMEQYVIRLLYTEDFVMDF</sequence>
<accession>A0A3N4IQP6</accession>
<dbReference type="Proteomes" id="UP000275078">
    <property type="component" value="Unassembled WGS sequence"/>
</dbReference>
<evidence type="ECO:0000313" key="1">
    <source>
        <dbReference type="EMBL" id="RPA87747.1"/>
    </source>
</evidence>
<gene>
    <name evidence="1" type="ORF">BJ508DRAFT_320740</name>
</gene>
<dbReference type="AlphaFoldDB" id="A0A3N4IQP6"/>